<comment type="caution">
    <text evidence="9">The sequence shown here is derived from an EMBL/GenBank/DDBJ whole genome shotgun (WGS) entry which is preliminary data.</text>
</comment>
<evidence type="ECO:0000256" key="7">
    <source>
        <dbReference type="ARBA" id="ARBA00023136"/>
    </source>
</evidence>
<evidence type="ECO:0000256" key="5">
    <source>
        <dbReference type="ARBA" id="ARBA00022692"/>
    </source>
</evidence>
<feature type="transmembrane region" description="Helical" evidence="8">
    <location>
        <begin position="103"/>
        <end position="125"/>
    </location>
</feature>
<organism evidence="9 10">
    <name type="scientific">Pseudaeromonas paramecii</name>
    <dbReference type="NCBI Taxonomy" id="2138166"/>
    <lineage>
        <taxon>Bacteria</taxon>
        <taxon>Pseudomonadati</taxon>
        <taxon>Pseudomonadota</taxon>
        <taxon>Gammaproteobacteria</taxon>
        <taxon>Aeromonadales</taxon>
        <taxon>Aeromonadaceae</taxon>
        <taxon>Pseudaeromonas</taxon>
    </lineage>
</organism>
<evidence type="ECO:0000256" key="8">
    <source>
        <dbReference type="SAM" id="Phobius"/>
    </source>
</evidence>
<evidence type="ECO:0000256" key="2">
    <source>
        <dbReference type="ARBA" id="ARBA00007555"/>
    </source>
</evidence>
<dbReference type="InterPro" id="IPR007498">
    <property type="entry name" value="PqiA-like"/>
</dbReference>
<evidence type="ECO:0000256" key="1">
    <source>
        <dbReference type="ARBA" id="ARBA00004429"/>
    </source>
</evidence>
<protein>
    <submittedName>
        <fullName evidence="9">Paraquat-inducible protein A</fullName>
    </submittedName>
</protein>
<feature type="transmembrane region" description="Helical" evidence="8">
    <location>
        <begin position="386"/>
        <end position="404"/>
    </location>
</feature>
<feature type="transmembrane region" description="Helical" evidence="8">
    <location>
        <begin position="54"/>
        <end position="73"/>
    </location>
</feature>
<comment type="subcellular location">
    <subcellularLocation>
        <location evidence="1">Cell inner membrane</location>
        <topology evidence="1">Multi-pass membrane protein</topology>
    </subcellularLocation>
</comment>
<feature type="transmembrane region" description="Helical" evidence="8">
    <location>
        <begin position="308"/>
        <end position="333"/>
    </location>
</feature>
<feature type="transmembrane region" description="Helical" evidence="8">
    <location>
        <begin position="260"/>
        <end position="281"/>
    </location>
</feature>
<evidence type="ECO:0000313" key="10">
    <source>
        <dbReference type="Proteomes" id="UP001501321"/>
    </source>
</evidence>
<dbReference type="EMBL" id="BAABFC010000025">
    <property type="protein sequence ID" value="GAA4503558.1"/>
    <property type="molecule type" value="Genomic_DNA"/>
</dbReference>
<dbReference type="Pfam" id="PF04403">
    <property type="entry name" value="PqiA"/>
    <property type="match status" value="2"/>
</dbReference>
<keyword evidence="10" id="KW-1185">Reference proteome</keyword>
<feature type="transmembrane region" description="Helical" evidence="8">
    <location>
        <begin position="172"/>
        <end position="189"/>
    </location>
</feature>
<keyword evidence="3" id="KW-1003">Cell membrane</keyword>
<dbReference type="NCBIfam" id="TIGR00155">
    <property type="entry name" value="pqiA_fam"/>
    <property type="match status" value="1"/>
</dbReference>
<keyword evidence="4" id="KW-0997">Cell inner membrane</keyword>
<evidence type="ECO:0000256" key="6">
    <source>
        <dbReference type="ARBA" id="ARBA00022989"/>
    </source>
</evidence>
<dbReference type="RefSeq" id="WP_345014585.1">
    <property type="nucleotide sequence ID" value="NZ_BAABFC010000025.1"/>
</dbReference>
<sequence length="421" mass="46893">MCASEVASSEHYQACHSCDWLVQIPSLAEGEAACCPRCGQPIASRPRFAQQRPLVYALTSLIMLLCANLLPFLSVSTQGLGNKILLYQAATTLFSEDYASLGMLIYLVMQLLPLCCLLLLGYVMLRLRWHGPLDLSRLALRWLFWLQPWGMVEVFMLGTLVSLIKIAALAEVQVGSGFWCYVAFSLAYLKSFMHLDRNRLWQQLVGPVPLQVEPIAPCSARELDLALCHLCHATVPLDRGYCPRCQSRLHARQPQSLQRCFALLLAAIILYVPANALPMMVTETLGSVMNSTILQGVVVLWKMGDYPVAMVIFFASIMIPIAKILALLWLCYSTHSGNPTHRRGRTRLYHLTEFVGRWSMVDVFVVAVLAALIRMGKLMSIYPGDAAVAFAGVVLITMLSAMAFDSRLIWDLPPSTVRKPE</sequence>
<dbReference type="Proteomes" id="UP001501321">
    <property type="component" value="Unassembled WGS sequence"/>
</dbReference>
<dbReference type="InterPro" id="IPR005219">
    <property type="entry name" value="PqiA-like_proteobact"/>
</dbReference>
<keyword evidence="6 8" id="KW-1133">Transmembrane helix</keyword>
<keyword evidence="7 8" id="KW-0472">Membrane</keyword>
<keyword evidence="5 8" id="KW-0812">Transmembrane</keyword>
<evidence type="ECO:0000256" key="4">
    <source>
        <dbReference type="ARBA" id="ARBA00022519"/>
    </source>
</evidence>
<proteinExistence type="inferred from homology"/>
<reference evidence="10" key="1">
    <citation type="journal article" date="2019" name="Int. J. Syst. Evol. Microbiol.">
        <title>The Global Catalogue of Microorganisms (GCM) 10K type strain sequencing project: providing services to taxonomists for standard genome sequencing and annotation.</title>
        <authorList>
            <consortium name="The Broad Institute Genomics Platform"/>
            <consortium name="The Broad Institute Genome Sequencing Center for Infectious Disease"/>
            <person name="Wu L."/>
            <person name="Ma J."/>
        </authorList>
    </citation>
    <scope>NUCLEOTIDE SEQUENCE [LARGE SCALE GENOMIC DNA]</scope>
    <source>
        <strain evidence="10">JCM 32226</strain>
    </source>
</reference>
<dbReference type="InterPro" id="IPR051800">
    <property type="entry name" value="PqiA-PqiB_transport"/>
</dbReference>
<feature type="transmembrane region" description="Helical" evidence="8">
    <location>
        <begin position="146"/>
        <end position="166"/>
    </location>
</feature>
<feature type="transmembrane region" description="Helical" evidence="8">
    <location>
        <begin position="354"/>
        <end position="374"/>
    </location>
</feature>
<gene>
    <name evidence="9" type="ORF">GCM10023095_30050</name>
</gene>
<comment type="similarity">
    <text evidence="2">Belongs to the PqiA family.</text>
</comment>
<name>A0ABP8QJ94_9GAMM</name>
<dbReference type="PANTHER" id="PTHR30462">
    <property type="entry name" value="INTERMEMBRANE TRANSPORT PROTEIN PQIB-RELATED"/>
    <property type="match status" value="1"/>
</dbReference>
<evidence type="ECO:0000313" key="9">
    <source>
        <dbReference type="EMBL" id="GAA4503558.1"/>
    </source>
</evidence>
<accession>A0ABP8QJ94</accession>
<dbReference type="PANTHER" id="PTHR30462:SF3">
    <property type="entry name" value="INTERMEMBRANE TRANSPORT PROTEIN PQIA"/>
    <property type="match status" value="1"/>
</dbReference>
<evidence type="ECO:0000256" key="3">
    <source>
        <dbReference type="ARBA" id="ARBA00022475"/>
    </source>
</evidence>